<keyword evidence="3" id="KW-1185">Reference proteome</keyword>
<evidence type="ECO:0000313" key="3">
    <source>
        <dbReference type="Proteomes" id="UP000441717"/>
    </source>
</evidence>
<dbReference type="InterPro" id="IPR024264">
    <property type="entry name" value="DUF3786"/>
</dbReference>
<dbReference type="EMBL" id="WHYR01000062">
    <property type="protein sequence ID" value="MQL53719.1"/>
    <property type="molecule type" value="Genomic_DNA"/>
</dbReference>
<gene>
    <name evidence="2" type="ORF">GFC01_15920</name>
</gene>
<protein>
    <submittedName>
        <fullName evidence="2">DUF3786 domain-containing protein</fullName>
    </submittedName>
</protein>
<organism evidence="2 3">
    <name type="scientific">Desulfofundulus thermobenzoicus</name>
    <dbReference type="NCBI Taxonomy" id="29376"/>
    <lineage>
        <taxon>Bacteria</taxon>
        <taxon>Bacillati</taxon>
        <taxon>Bacillota</taxon>
        <taxon>Clostridia</taxon>
        <taxon>Eubacteriales</taxon>
        <taxon>Peptococcaceae</taxon>
        <taxon>Desulfofundulus</taxon>
    </lineage>
</organism>
<sequence>MPWMNLEPAHRQARAEFARKDPRSMADCGAVGYDPAKGEFVVPFLGSDYIVGYPGGEVRELSGVTGVPLEVQILLLHYLVKAGPARAEGRLISFKELPGGSIYTGPFTNRAVRPLVGIFGQKPELLVRAGEMLGGERVPVGDVAVRVPALPKIPITFVLWLGDEEFPPSGNVLFDASAPCHLPTEDYALLPGLALGKMKRLVF</sequence>
<feature type="domain" description="DUF3786" evidence="1">
    <location>
        <begin position="21"/>
        <end position="193"/>
    </location>
</feature>
<dbReference type="Proteomes" id="UP000441717">
    <property type="component" value="Unassembled WGS sequence"/>
</dbReference>
<accession>A0A6N7IVZ6</accession>
<comment type="caution">
    <text evidence="2">The sequence shown here is derived from an EMBL/GenBank/DDBJ whole genome shotgun (WGS) entry which is preliminary data.</text>
</comment>
<evidence type="ECO:0000259" key="1">
    <source>
        <dbReference type="Pfam" id="PF12654"/>
    </source>
</evidence>
<evidence type="ECO:0000313" key="2">
    <source>
        <dbReference type="EMBL" id="MQL53719.1"/>
    </source>
</evidence>
<dbReference type="AlphaFoldDB" id="A0A6N7IVZ6"/>
<name>A0A6N7IVZ6_9FIRM</name>
<reference evidence="2 3" key="1">
    <citation type="submission" date="2019-10" db="EMBL/GenBank/DDBJ databases">
        <title>Comparative genomics of sulfur disproportionating microorganisms.</title>
        <authorList>
            <person name="Ward L.M."/>
            <person name="Bertran E."/>
            <person name="Johnston D."/>
        </authorList>
    </citation>
    <scope>NUCLEOTIDE SEQUENCE [LARGE SCALE GENOMIC DNA]</scope>
    <source>
        <strain evidence="2 3">DSM 14055</strain>
    </source>
</reference>
<proteinExistence type="predicted"/>
<dbReference type="Pfam" id="PF12654">
    <property type="entry name" value="DUF3786"/>
    <property type="match status" value="1"/>
</dbReference>
<dbReference type="OrthoDB" id="159408at2"/>